<dbReference type="InterPro" id="IPR011989">
    <property type="entry name" value="ARM-like"/>
</dbReference>
<evidence type="ECO:0000256" key="4">
    <source>
        <dbReference type="SAM" id="MobiDB-lite"/>
    </source>
</evidence>
<dbReference type="SUPFAM" id="SSF48371">
    <property type="entry name" value="ARM repeat"/>
    <property type="match status" value="1"/>
</dbReference>
<feature type="region of interest" description="Disordered" evidence="4">
    <location>
        <begin position="276"/>
        <end position="306"/>
    </location>
</feature>
<dbReference type="OMA" id="APICIRE"/>
<dbReference type="GO" id="GO:0015031">
    <property type="term" value="P:protein transport"/>
    <property type="evidence" value="ECO:0007669"/>
    <property type="project" value="UniProtKB-KW"/>
</dbReference>
<reference evidence="6" key="1">
    <citation type="submission" date="2022-11" db="UniProtKB">
        <authorList>
            <consortium name="WormBaseParasite"/>
        </authorList>
    </citation>
    <scope>IDENTIFICATION</scope>
</reference>
<evidence type="ECO:0000313" key="6">
    <source>
        <dbReference type="WBParaSite" id="nRc.2.0.1.t04384-RA"/>
    </source>
</evidence>
<evidence type="ECO:0000256" key="1">
    <source>
        <dbReference type="ARBA" id="ARBA00010394"/>
    </source>
</evidence>
<dbReference type="InterPro" id="IPR032413">
    <property type="entry name" value="Arm_3"/>
</dbReference>
<protein>
    <submittedName>
        <fullName evidence="6">Uncharacterized protein</fullName>
    </submittedName>
</protein>
<keyword evidence="3" id="KW-0653">Protein transport</keyword>
<accession>A0A915HRL8</accession>
<dbReference type="Pfam" id="PF00514">
    <property type="entry name" value="Arm"/>
    <property type="match status" value="1"/>
</dbReference>
<dbReference type="InterPro" id="IPR016024">
    <property type="entry name" value="ARM-type_fold"/>
</dbReference>
<comment type="similarity">
    <text evidence="1">Belongs to the importin alpha family.</text>
</comment>
<dbReference type="AlphaFoldDB" id="A0A915HRL8"/>
<dbReference type="Gene3D" id="1.25.10.10">
    <property type="entry name" value="Leucine-rich Repeat Variant"/>
    <property type="match status" value="1"/>
</dbReference>
<evidence type="ECO:0000256" key="3">
    <source>
        <dbReference type="ARBA" id="ARBA00022927"/>
    </source>
</evidence>
<evidence type="ECO:0000313" key="5">
    <source>
        <dbReference type="Proteomes" id="UP000887565"/>
    </source>
</evidence>
<dbReference type="InterPro" id="IPR000225">
    <property type="entry name" value="Armadillo"/>
</dbReference>
<dbReference type="WBParaSite" id="nRc.2.0.1.t04384-RA">
    <property type="protein sequence ID" value="nRc.2.0.1.t04384-RA"/>
    <property type="gene ID" value="nRc.2.0.1.g04384"/>
</dbReference>
<keyword evidence="2" id="KW-0813">Transport</keyword>
<organism evidence="5 6">
    <name type="scientific">Romanomermis culicivorax</name>
    <name type="common">Nematode worm</name>
    <dbReference type="NCBI Taxonomy" id="13658"/>
    <lineage>
        <taxon>Eukaryota</taxon>
        <taxon>Metazoa</taxon>
        <taxon>Ecdysozoa</taxon>
        <taxon>Nematoda</taxon>
        <taxon>Enoplea</taxon>
        <taxon>Dorylaimia</taxon>
        <taxon>Mermithida</taxon>
        <taxon>Mermithoidea</taxon>
        <taxon>Mermithidae</taxon>
        <taxon>Romanomermis</taxon>
    </lineage>
</organism>
<evidence type="ECO:0000256" key="2">
    <source>
        <dbReference type="ARBA" id="ARBA00022448"/>
    </source>
</evidence>
<dbReference type="PANTHER" id="PTHR23316">
    <property type="entry name" value="IMPORTIN ALPHA"/>
    <property type="match status" value="1"/>
</dbReference>
<keyword evidence="5" id="KW-1185">Reference proteome</keyword>
<proteinExistence type="inferred from homology"/>
<feature type="compositionally biased region" description="Low complexity" evidence="4">
    <location>
        <begin position="276"/>
        <end position="290"/>
    </location>
</feature>
<dbReference type="SMART" id="SM00185">
    <property type="entry name" value="ARM"/>
    <property type="match status" value="4"/>
</dbReference>
<dbReference type="Pfam" id="PF16186">
    <property type="entry name" value="Arm_3"/>
    <property type="match status" value="1"/>
</dbReference>
<dbReference type="Proteomes" id="UP000887565">
    <property type="component" value="Unplaced"/>
</dbReference>
<sequence>MCSTNSISRSLQVLSRIYTSGMATFMAIVADQVLVYLTEGEDSISVISLVIEHGFIKLFMQILTEYSNPNYLHAAVRAAGNIATGTDEQTQSLIDHGILPVLEGLLDQSKEAVVREVCWLISNITAGNQSQLEIVVKQNLEIFAKLNRSIIGNTSQKVRKEATWSVCNALTGSSNEQLKKIVETGCIPAICYMLYVQQDEKLLMTVLSALRRVLDVGAEEYRSVTGRNVYEILIEECGGLEKFFCLKNHQSSNIRFECYEILGQHFADRKTSFNISSSTTSKKKSSPSPSGRNSPICIIFKRDDQD</sequence>
<name>A0A915HRL8_ROMCU</name>